<name>A0A165WS86_9AGAM</name>
<reference evidence="2 3" key="1">
    <citation type="journal article" date="2016" name="Mol. Biol. Evol.">
        <title>Comparative Genomics of Early-Diverging Mushroom-Forming Fungi Provides Insights into the Origins of Lignocellulose Decay Capabilities.</title>
        <authorList>
            <person name="Nagy L.G."/>
            <person name="Riley R."/>
            <person name="Tritt A."/>
            <person name="Adam C."/>
            <person name="Daum C."/>
            <person name="Floudas D."/>
            <person name="Sun H."/>
            <person name="Yadav J.S."/>
            <person name="Pangilinan J."/>
            <person name="Larsson K.H."/>
            <person name="Matsuura K."/>
            <person name="Barry K."/>
            <person name="Labutti K."/>
            <person name="Kuo R."/>
            <person name="Ohm R.A."/>
            <person name="Bhattacharya S.S."/>
            <person name="Shirouzu T."/>
            <person name="Yoshinaga Y."/>
            <person name="Martin F.M."/>
            <person name="Grigoriev I.V."/>
            <person name="Hibbett D.S."/>
        </authorList>
    </citation>
    <scope>NUCLEOTIDE SEQUENCE [LARGE SCALE GENOMIC DNA]</scope>
    <source>
        <strain evidence="2 3">CBS 109695</strain>
    </source>
</reference>
<evidence type="ECO:0000313" key="3">
    <source>
        <dbReference type="Proteomes" id="UP000076532"/>
    </source>
</evidence>
<dbReference type="EMBL" id="KV417738">
    <property type="protein sequence ID" value="KZP07862.1"/>
    <property type="molecule type" value="Genomic_DNA"/>
</dbReference>
<accession>A0A165WS86</accession>
<sequence>MGRSVAANDGHLMRAAGDGTDPEVIVPNGVTWTPRQLVIGTTSERLYWGNREGMWV</sequence>
<gene>
    <name evidence="2" type="ORF">FIBSPDRAFT_875052</name>
</gene>
<keyword evidence="3" id="KW-1185">Reference proteome</keyword>
<evidence type="ECO:0000313" key="2">
    <source>
        <dbReference type="EMBL" id="KZP07862.1"/>
    </source>
</evidence>
<feature type="region of interest" description="Disordered" evidence="1">
    <location>
        <begin position="1"/>
        <end position="27"/>
    </location>
</feature>
<proteinExistence type="predicted"/>
<protein>
    <submittedName>
        <fullName evidence="2">Uncharacterized protein</fullName>
    </submittedName>
</protein>
<evidence type="ECO:0000256" key="1">
    <source>
        <dbReference type="SAM" id="MobiDB-lite"/>
    </source>
</evidence>
<feature type="non-terminal residue" evidence="2">
    <location>
        <position position="56"/>
    </location>
</feature>
<organism evidence="2 3">
    <name type="scientific">Athelia psychrophila</name>
    <dbReference type="NCBI Taxonomy" id="1759441"/>
    <lineage>
        <taxon>Eukaryota</taxon>
        <taxon>Fungi</taxon>
        <taxon>Dikarya</taxon>
        <taxon>Basidiomycota</taxon>
        <taxon>Agaricomycotina</taxon>
        <taxon>Agaricomycetes</taxon>
        <taxon>Agaricomycetidae</taxon>
        <taxon>Atheliales</taxon>
        <taxon>Atheliaceae</taxon>
        <taxon>Athelia</taxon>
    </lineage>
</organism>
<dbReference type="AlphaFoldDB" id="A0A165WS86"/>
<dbReference type="Proteomes" id="UP000076532">
    <property type="component" value="Unassembled WGS sequence"/>
</dbReference>